<reference evidence="3" key="1">
    <citation type="thesis" date="2021" institute="BYU ScholarsArchive" country="Provo, UT, USA">
        <title>Applications of and Algorithms for Genome Assembly and Genomic Analyses with an Emphasis on Marine Teleosts.</title>
        <authorList>
            <person name="Pickett B.D."/>
        </authorList>
    </citation>
    <scope>NUCLEOTIDE SEQUENCE</scope>
    <source>
        <strain evidence="3">HI-2016</strain>
    </source>
</reference>
<dbReference type="Gene3D" id="1.20.120.230">
    <property type="entry name" value="Alpha-catenin/vinculin-like"/>
    <property type="match status" value="1"/>
</dbReference>
<dbReference type="GO" id="GO:0007155">
    <property type="term" value="P:cell adhesion"/>
    <property type="evidence" value="ECO:0007669"/>
    <property type="project" value="InterPro"/>
</dbReference>
<organism evidence="3 4">
    <name type="scientific">Albula glossodonta</name>
    <name type="common">roundjaw bonefish</name>
    <dbReference type="NCBI Taxonomy" id="121402"/>
    <lineage>
        <taxon>Eukaryota</taxon>
        <taxon>Metazoa</taxon>
        <taxon>Chordata</taxon>
        <taxon>Craniata</taxon>
        <taxon>Vertebrata</taxon>
        <taxon>Euteleostomi</taxon>
        <taxon>Actinopterygii</taxon>
        <taxon>Neopterygii</taxon>
        <taxon>Teleostei</taxon>
        <taxon>Albuliformes</taxon>
        <taxon>Albulidae</taxon>
        <taxon>Albula</taxon>
    </lineage>
</organism>
<keyword evidence="2" id="KW-0963">Cytoplasm</keyword>
<evidence type="ECO:0000256" key="1">
    <source>
        <dbReference type="ARBA" id="ARBA00004496"/>
    </source>
</evidence>
<evidence type="ECO:0000313" key="3">
    <source>
        <dbReference type="EMBL" id="KAG9344996.1"/>
    </source>
</evidence>
<dbReference type="InterPro" id="IPR036723">
    <property type="entry name" value="Alpha-catenin/vinculin-like_sf"/>
</dbReference>
<dbReference type="PANTHER" id="PTHR46342:SF1">
    <property type="entry name" value="ALPHA-CATULIN"/>
    <property type="match status" value="1"/>
</dbReference>
<comment type="caution">
    <text evidence="3">The sequence shown here is derived from an EMBL/GenBank/DDBJ whole genome shotgun (WGS) entry which is preliminary data.</text>
</comment>
<dbReference type="Proteomes" id="UP000824540">
    <property type="component" value="Unassembled WGS sequence"/>
</dbReference>
<dbReference type="GO" id="GO:0005737">
    <property type="term" value="C:cytoplasm"/>
    <property type="evidence" value="ECO:0007669"/>
    <property type="project" value="UniProtKB-SubCell"/>
</dbReference>
<comment type="subcellular location">
    <subcellularLocation>
        <location evidence="1">Cytoplasm</location>
    </subcellularLocation>
</comment>
<evidence type="ECO:0000256" key="2">
    <source>
        <dbReference type="ARBA" id="ARBA00022490"/>
    </source>
</evidence>
<sequence>MELRGYRMRLHSHRPEFGITTLINHKDKLKKSEKTLQALQRVGHAVSVAVGRFVTVGEAIAAENQELKEEMSLACCEARRAGKSAGPRAEGLLTLQEELSVWMTRSTDGRTC</sequence>
<dbReference type="PANTHER" id="PTHR46342">
    <property type="entry name" value="ALPHA-CATULIN"/>
    <property type="match status" value="1"/>
</dbReference>
<dbReference type="GO" id="GO:0051015">
    <property type="term" value="F:actin filament binding"/>
    <property type="evidence" value="ECO:0007669"/>
    <property type="project" value="InterPro"/>
</dbReference>
<evidence type="ECO:0008006" key="5">
    <source>
        <dbReference type="Google" id="ProtNLM"/>
    </source>
</evidence>
<dbReference type="GO" id="GO:0007266">
    <property type="term" value="P:Rho protein signal transduction"/>
    <property type="evidence" value="ECO:0007669"/>
    <property type="project" value="InterPro"/>
</dbReference>
<dbReference type="OrthoDB" id="9933814at2759"/>
<dbReference type="EMBL" id="JAFBMS010000018">
    <property type="protein sequence ID" value="KAG9344996.1"/>
    <property type="molecule type" value="Genomic_DNA"/>
</dbReference>
<gene>
    <name evidence="3" type="ORF">JZ751_009536</name>
</gene>
<proteinExistence type="predicted"/>
<dbReference type="SUPFAM" id="SSF47220">
    <property type="entry name" value="alpha-catenin/vinculin-like"/>
    <property type="match status" value="1"/>
</dbReference>
<keyword evidence="4" id="KW-1185">Reference proteome</keyword>
<protein>
    <recommendedName>
        <fullName evidence="5">Alpha-catulin</fullName>
    </recommendedName>
</protein>
<name>A0A8T2NZT4_9TELE</name>
<dbReference type="InterPro" id="IPR030045">
    <property type="entry name" value="CTNNAL1"/>
</dbReference>
<accession>A0A8T2NZT4</accession>
<evidence type="ECO:0000313" key="4">
    <source>
        <dbReference type="Proteomes" id="UP000824540"/>
    </source>
</evidence>
<dbReference type="AlphaFoldDB" id="A0A8T2NZT4"/>